<keyword evidence="1" id="KW-0472">Membrane</keyword>
<evidence type="ECO:0000313" key="2">
    <source>
        <dbReference type="EMBL" id="JAH94677.1"/>
    </source>
</evidence>
<accession>A0A0E9WW59</accession>
<evidence type="ECO:0000256" key="1">
    <source>
        <dbReference type="SAM" id="Phobius"/>
    </source>
</evidence>
<organism evidence="2">
    <name type="scientific">Anguilla anguilla</name>
    <name type="common">European freshwater eel</name>
    <name type="synonym">Muraena anguilla</name>
    <dbReference type="NCBI Taxonomy" id="7936"/>
    <lineage>
        <taxon>Eukaryota</taxon>
        <taxon>Metazoa</taxon>
        <taxon>Chordata</taxon>
        <taxon>Craniata</taxon>
        <taxon>Vertebrata</taxon>
        <taxon>Euteleostomi</taxon>
        <taxon>Actinopterygii</taxon>
        <taxon>Neopterygii</taxon>
        <taxon>Teleostei</taxon>
        <taxon>Anguilliformes</taxon>
        <taxon>Anguillidae</taxon>
        <taxon>Anguilla</taxon>
    </lineage>
</organism>
<name>A0A0E9WW59_ANGAN</name>
<dbReference type="EMBL" id="GBXM01013900">
    <property type="protein sequence ID" value="JAH94677.1"/>
    <property type="molecule type" value="Transcribed_RNA"/>
</dbReference>
<reference evidence="2" key="2">
    <citation type="journal article" date="2015" name="Fish Shellfish Immunol.">
        <title>Early steps in the European eel (Anguilla anguilla)-Vibrio vulnificus interaction in the gills: Role of the RtxA13 toxin.</title>
        <authorList>
            <person name="Callol A."/>
            <person name="Pajuelo D."/>
            <person name="Ebbesson L."/>
            <person name="Teles M."/>
            <person name="MacKenzie S."/>
            <person name="Amaro C."/>
        </authorList>
    </citation>
    <scope>NUCLEOTIDE SEQUENCE</scope>
</reference>
<proteinExistence type="predicted"/>
<feature type="transmembrane region" description="Helical" evidence="1">
    <location>
        <begin position="34"/>
        <end position="55"/>
    </location>
</feature>
<protein>
    <submittedName>
        <fullName evidence="2">Uncharacterized protein</fullName>
    </submittedName>
</protein>
<dbReference type="AlphaFoldDB" id="A0A0E9WW59"/>
<reference evidence="2" key="1">
    <citation type="submission" date="2014-11" db="EMBL/GenBank/DDBJ databases">
        <authorList>
            <person name="Amaro Gonzalez C."/>
        </authorList>
    </citation>
    <scope>NUCLEOTIDE SEQUENCE</scope>
</reference>
<sequence>MLLRKMVELHGFLGLLLSQHAVEAILNITLVMSSLNFYFCMLLDLNFFCFPLAFLK</sequence>
<keyword evidence="1" id="KW-0812">Transmembrane</keyword>
<keyword evidence="1" id="KW-1133">Transmembrane helix</keyword>